<evidence type="ECO:0000313" key="2">
    <source>
        <dbReference type="Proteomes" id="UP000326279"/>
    </source>
</evidence>
<reference evidence="1 2" key="1">
    <citation type="submission" date="2019-07" db="EMBL/GenBank/DDBJ databases">
        <authorList>
            <person name="Garlena R.A."/>
            <person name="Russell D.A."/>
            <person name="Pope W.H."/>
            <person name="Jacobs-Sera D."/>
            <person name="Hatfull G.F."/>
        </authorList>
    </citation>
    <scope>NUCLEOTIDE SEQUENCE [LARGE SCALE GENOMIC DNA]</scope>
</reference>
<proteinExistence type="predicted"/>
<organism evidence="1 2">
    <name type="scientific">Mycobacterium phage MalagasyRose</name>
    <dbReference type="NCBI Taxonomy" id="2599870"/>
    <lineage>
        <taxon>Viruses</taxon>
        <taxon>Duplodnaviria</taxon>
        <taxon>Heunggongvirae</taxon>
        <taxon>Uroviricota</taxon>
        <taxon>Caudoviricetes</taxon>
        <taxon>Malagasyrosevirus</taxon>
        <taxon>Malagasyrosevirus malagasyrose</taxon>
    </lineage>
</organism>
<evidence type="ECO:0000313" key="1">
    <source>
        <dbReference type="EMBL" id="QFG08866.1"/>
    </source>
</evidence>
<keyword evidence="2" id="KW-1185">Reference proteome</keyword>
<dbReference type="KEGG" id="vg:80019491"/>
<sequence length="129" mass="14024">MRARYWIGVASYTPGGVDDDGYSTPAGHGPIRPIRVFGWQPLASDMPTGAELTRRIITSKLVLVPDVSLWTPSDHVWLAGAVDDPEEPTVFTPTDLGDFYRVSEDVRDYNTGPFGYRPGGAVVIESAKG</sequence>
<accession>A0A5J6TDF7</accession>
<dbReference type="EMBL" id="MN234170">
    <property type="protein sequence ID" value="QFG08866.1"/>
    <property type="molecule type" value="Genomic_DNA"/>
</dbReference>
<name>A0A5J6TDF7_9CAUD</name>
<protein>
    <submittedName>
        <fullName evidence="1">Head-to-tail stopper</fullName>
    </submittedName>
</protein>
<gene>
    <name evidence="1" type="primary">16</name>
    <name evidence="1" type="ORF">PBI_MALAGASYROSE_16</name>
</gene>
<dbReference type="Proteomes" id="UP000326279">
    <property type="component" value="Segment"/>
</dbReference>
<dbReference type="GeneID" id="80019491"/>
<dbReference type="RefSeq" id="YP_010754888.1">
    <property type="nucleotide sequence ID" value="NC_073465.1"/>
</dbReference>